<dbReference type="InterPro" id="IPR036514">
    <property type="entry name" value="SGNH_hydro_sf"/>
</dbReference>
<feature type="coiled-coil region" evidence="2">
    <location>
        <begin position="303"/>
        <end position="334"/>
    </location>
</feature>
<sequence>MRSLITTFLFISLCQLSLGQTIKNIVVFGDSYSDTGNHQKLTNGPLWSQNLATSWDASLYSFAFSGAVCSNRMYSTKQFIPSIEDQIEMYYNQSLQLNPEETITIFWVGVNDIYHIYEQDDDDKGSKLKKVVDCISTNIRTVRRIFSTNRYIVFGIPPLEKMPYFTDKPDKEIKENAANMLNEYLSNEVQKLNKHIEHLKLDFMDIHRLLDDIVAQPDSFELKNAVDPYWDVCQGQCMDDVNSYVWWDKVHLTGGVHRLIAESILQSSNEGAHLPEIEQVNKMIEQTKYRSPQYQPKAQTGLMQKLIEKMQKEKETTKEQEKELEQDVQENSSNLSYYVYFGISATVIVCIGFILFNKKSSNRASQLASLSNLLKKDDRGRFVPLRNMDSDV</sequence>
<organism evidence="5 6">
    <name type="scientific">Rhizopus microsporus</name>
    <dbReference type="NCBI Taxonomy" id="58291"/>
    <lineage>
        <taxon>Eukaryota</taxon>
        <taxon>Fungi</taxon>
        <taxon>Fungi incertae sedis</taxon>
        <taxon>Mucoromycota</taxon>
        <taxon>Mucoromycotina</taxon>
        <taxon>Mucoromycetes</taxon>
        <taxon>Mucorales</taxon>
        <taxon>Mucorineae</taxon>
        <taxon>Rhizopodaceae</taxon>
        <taxon>Rhizopus</taxon>
    </lineage>
</organism>
<dbReference type="EMBL" id="KV921468">
    <property type="protein sequence ID" value="ORE14503.1"/>
    <property type="molecule type" value="Genomic_DNA"/>
</dbReference>
<keyword evidence="3" id="KW-1133">Transmembrane helix</keyword>
<dbReference type="InterPro" id="IPR051058">
    <property type="entry name" value="GDSL_Est/Lipase"/>
</dbReference>
<feature type="transmembrane region" description="Helical" evidence="3">
    <location>
        <begin position="337"/>
        <end position="356"/>
    </location>
</feature>
<keyword evidence="4" id="KW-0732">Signal</keyword>
<feature type="signal peptide" evidence="4">
    <location>
        <begin position="1"/>
        <end position="19"/>
    </location>
</feature>
<dbReference type="VEuPathDB" id="FungiDB:BCV72DRAFT_244249"/>
<dbReference type="AlphaFoldDB" id="A0A1X0RR06"/>
<dbReference type="PANTHER" id="PTHR45648">
    <property type="entry name" value="GDSL LIPASE/ACYLHYDROLASE FAMILY PROTEIN (AFU_ORTHOLOGUE AFUA_4G14700)"/>
    <property type="match status" value="1"/>
</dbReference>
<protein>
    <recommendedName>
        <fullName evidence="7">SGNH hydrolase</fullName>
    </recommendedName>
</protein>
<dbReference type="CDD" id="cd01846">
    <property type="entry name" value="fatty_acyltransferase_like"/>
    <property type="match status" value="1"/>
</dbReference>
<keyword evidence="2" id="KW-0175">Coiled coil</keyword>
<dbReference type="GO" id="GO:0016788">
    <property type="term" value="F:hydrolase activity, acting on ester bonds"/>
    <property type="evidence" value="ECO:0007669"/>
    <property type="project" value="InterPro"/>
</dbReference>
<evidence type="ECO:0000256" key="1">
    <source>
        <dbReference type="ARBA" id="ARBA00022801"/>
    </source>
</evidence>
<dbReference type="InterPro" id="IPR001087">
    <property type="entry name" value="GDSL"/>
</dbReference>
<evidence type="ECO:0000313" key="5">
    <source>
        <dbReference type="EMBL" id="ORE14503.1"/>
    </source>
</evidence>
<reference evidence="5 6" key="1">
    <citation type="journal article" date="2016" name="Proc. Natl. Acad. Sci. U.S.A.">
        <title>Lipid metabolic changes in an early divergent fungus govern the establishment of a mutualistic symbiosis with endobacteria.</title>
        <authorList>
            <person name="Lastovetsky O.A."/>
            <person name="Gaspar M.L."/>
            <person name="Mondo S.J."/>
            <person name="LaButti K.M."/>
            <person name="Sandor L."/>
            <person name="Grigoriev I.V."/>
            <person name="Henry S.A."/>
            <person name="Pawlowska T.E."/>
        </authorList>
    </citation>
    <scope>NUCLEOTIDE SEQUENCE [LARGE SCALE GENOMIC DNA]</scope>
    <source>
        <strain evidence="5 6">ATCC 11559</strain>
    </source>
</reference>
<dbReference type="OMA" id="CIGTNIR"/>
<dbReference type="Proteomes" id="UP000242381">
    <property type="component" value="Unassembled WGS sequence"/>
</dbReference>
<dbReference type="SUPFAM" id="SSF52266">
    <property type="entry name" value="SGNH hydrolase"/>
    <property type="match status" value="1"/>
</dbReference>
<dbReference type="PANTHER" id="PTHR45648:SF22">
    <property type="entry name" value="GDSL LIPASE_ACYLHYDROLASE FAMILY PROTEIN (AFU_ORTHOLOGUE AFUA_4G14700)"/>
    <property type="match status" value="1"/>
</dbReference>
<name>A0A1X0RR06_RHIZD</name>
<keyword evidence="3" id="KW-0472">Membrane</keyword>
<keyword evidence="1" id="KW-0378">Hydrolase</keyword>
<evidence type="ECO:0000256" key="4">
    <source>
        <dbReference type="SAM" id="SignalP"/>
    </source>
</evidence>
<keyword evidence="3" id="KW-0812">Transmembrane</keyword>
<dbReference type="Pfam" id="PF00657">
    <property type="entry name" value="Lipase_GDSL"/>
    <property type="match status" value="1"/>
</dbReference>
<evidence type="ECO:0000313" key="6">
    <source>
        <dbReference type="Proteomes" id="UP000242381"/>
    </source>
</evidence>
<accession>A0A1X0RR06</accession>
<dbReference type="Gene3D" id="3.40.50.1110">
    <property type="entry name" value="SGNH hydrolase"/>
    <property type="match status" value="1"/>
</dbReference>
<evidence type="ECO:0008006" key="7">
    <source>
        <dbReference type="Google" id="ProtNLM"/>
    </source>
</evidence>
<feature type="chain" id="PRO_5012846214" description="SGNH hydrolase" evidence="4">
    <location>
        <begin position="20"/>
        <end position="392"/>
    </location>
</feature>
<evidence type="ECO:0000256" key="3">
    <source>
        <dbReference type="SAM" id="Phobius"/>
    </source>
</evidence>
<evidence type="ECO:0000256" key="2">
    <source>
        <dbReference type="SAM" id="Coils"/>
    </source>
</evidence>
<proteinExistence type="predicted"/>
<gene>
    <name evidence="5" type="ORF">BCV71DRAFT_257959</name>
</gene>